<feature type="transmembrane region" description="Helical" evidence="1">
    <location>
        <begin position="121"/>
        <end position="144"/>
    </location>
</feature>
<evidence type="ECO:0000313" key="5">
    <source>
        <dbReference type="Proteomes" id="UP000650511"/>
    </source>
</evidence>
<feature type="domain" description="GGDEF" evidence="3">
    <location>
        <begin position="218"/>
        <end position="340"/>
    </location>
</feature>
<organism evidence="4 5">
    <name type="scientific">Egicoccus halophilus</name>
    <dbReference type="NCBI Taxonomy" id="1670830"/>
    <lineage>
        <taxon>Bacteria</taxon>
        <taxon>Bacillati</taxon>
        <taxon>Actinomycetota</taxon>
        <taxon>Nitriliruptoria</taxon>
        <taxon>Egicoccales</taxon>
        <taxon>Egicoccaceae</taxon>
        <taxon>Egicoccus</taxon>
    </lineage>
</organism>
<dbReference type="PROSITE" id="PS50887">
    <property type="entry name" value="GGDEF"/>
    <property type="match status" value="1"/>
</dbReference>
<name>A0A8J3AAM9_9ACTN</name>
<dbReference type="NCBIfam" id="TIGR00254">
    <property type="entry name" value="GGDEF"/>
    <property type="match status" value="1"/>
</dbReference>
<feature type="transmembrane region" description="Helical" evidence="1">
    <location>
        <begin position="35"/>
        <end position="56"/>
    </location>
</feature>
<dbReference type="Pfam" id="PF00990">
    <property type="entry name" value="GGDEF"/>
    <property type="match status" value="1"/>
</dbReference>
<evidence type="ECO:0000313" key="4">
    <source>
        <dbReference type="EMBL" id="GGI03250.1"/>
    </source>
</evidence>
<accession>A0A8J3AAM9</accession>
<reference evidence="4" key="2">
    <citation type="submission" date="2020-09" db="EMBL/GenBank/DDBJ databases">
        <authorList>
            <person name="Sun Q."/>
            <person name="Zhou Y."/>
        </authorList>
    </citation>
    <scope>NUCLEOTIDE SEQUENCE</scope>
    <source>
        <strain evidence="4">CGMCC 1.14988</strain>
    </source>
</reference>
<dbReference type="CDD" id="cd01948">
    <property type="entry name" value="EAL"/>
    <property type="match status" value="1"/>
</dbReference>
<evidence type="ECO:0000259" key="2">
    <source>
        <dbReference type="PROSITE" id="PS50883"/>
    </source>
</evidence>
<dbReference type="InterPro" id="IPR035919">
    <property type="entry name" value="EAL_sf"/>
</dbReference>
<evidence type="ECO:0008006" key="6">
    <source>
        <dbReference type="Google" id="ProtNLM"/>
    </source>
</evidence>
<keyword evidence="1" id="KW-0812">Transmembrane</keyword>
<feature type="transmembrane region" description="Helical" evidence="1">
    <location>
        <begin position="89"/>
        <end position="109"/>
    </location>
</feature>
<feature type="domain" description="EAL" evidence="2">
    <location>
        <begin position="341"/>
        <end position="597"/>
    </location>
</feature>
<dbReference type="OrthoDB" id="23692at2"/>
<comment type="caution">
    <text evidence="4">The sequence shown here is derived from an EMBL/GenBank/DDBJ whole genome shotgun (WGS) entry which is preliminary data.</text>
</comment>
<dbReference type="SMART" id="SM00267">
    <property type="entry name" value="GGDEF"/>
    <property type="match status" value="1"/>
</dbReference>
<dbReference type="InterPro" id="IPR029787">
    <property type="entry name" value="Nucleotide_cyclase"/>
</dbReference>
<dbReference type="CDD" id="cd01949">
    <property type="entry name" value="GGDEF"/>
    <property type="match status" value="1"/>
</dbReference>
<evidence type="ECO:0000259" key="3">
    <source>
        <dbReference type="PROSITE" id="PS50887"/>
    </source>
</evidence>
<feature type="transmembrane region" description="Helical" evidence="1">
    <location>
        <begin position="63"/>
        <end position="83"/>
    </location>
</feature>
<keyword evidence="1" id="KW-1133">Transmembrane helix</keyword>
<proteinExistence type="predicted"/>
<dbReference type="Proteomes" id="UP000650511">
    <property type="component" value="Unassembled WGS sequence"/>
</dbReference>
<dbReference type="InterPro" id="IPR001633">
    <property type="entry name" value="EAL_dom"/>
</dbReference>
<keyword evidence="1" id="KW-0472">Membrane</keyword>
<sequence length="614" mass="64861">MPSLVGRPRRRARSRRLGEVVLRPAPLNGQRERGLALASMLAVGGVSGLTALAVGVDRVARPGAMTVVGVLALTATVALLRGWEHVPAWAYHPALLVCTSMVCGAVRFAGVGTPAMAYATLLCFVALYAGFFFSIVAALGHGLFAMVLLGGVLHTLRQPLDVEVVMLASVGGAVAAISHALARSRARTEVDELTGALNRRGLERALATAVELSDGRVRPLSVALLDLDDFKRLNDTLGHAQGDATLVACVRAWQRLLPPGTALARLGGDEFVVVLGGVGLGEARRVVDGIRGAVPELVRCSAGLAAWQPGDTQSLILKRADTALYAAKERGRNRTAVVGDVSDRAEELWRALARDELVLHYQPIVEVATGRVVSVEALLRWEHPDEGLLGPGDVLPVAERCGAIHAVGRWVLEEACRQVRVWRDTVPGADDLRVTVNVRTSQLHRPELVDELAAVLARHALPPTVVTLEITEDAVAGDPQRVLGTLESVRALGTPLAMDDFGTGHSSLARLRELPFDVLKIDRSFVASLDVDPTSEALLTAIVALAGSLGLRAVAEGVETPGQLAAVVRSGCAWVQGFLLGRPSATDALEQRLRTAADEAPWPAATRGAEAPAA</sequence>
<dbReference type="SUPFAM" id="SSF55073">
    <property type="entry name" value="Nucleotide cyclase"/>
    <property type="match status" value="1"/>
</dbReference>
<reference evidence="4" key="1">
    <citation type="journal article" date="2014" name="Int. J. Syst. Evol. Microbiol.">
        <title>Complete genome sequence of Corynebacterium casei LMG S-19264T (=DSM 44701T), isolated from a smear-ripened cheese.</title>
        <authorList>
            <consortium name="US DOE Joint Genome Institute (JGI-PGF)"/>
            <person name="Walter F."/>
            <person name="Albersmeier A."/>
            <person name="Kalinowski J."/>
            <person name="Ruckert C."/>
        </authorList>
    </citation>
    <scope>NUCLEOTIDE SEQUENCE</scope>
    <source>
        <strain evidence="4">CGMCC 1.14988</strain>
    </source>
</reference>
<dbReference type="InterPro" id="IPR050706">
    <property type="entry name" value="Cyclic-di-GMP_PDE-like"/>
</dbReference>
<dbReference type="Gene3D" id="3.30.70.270">
    <property type="match status" value="1"/>
</dbReference>
<dbReference type="GO" id="GO:0071111">
    <property type="term" value="F:cyclic-guanylate-specific phosphodiesterase activity"/>
    <property type="evidence" value="ECO:0007669"/>
    <property type="project" value="InterPro"/>
</dbReference>
<dbReference type="PANTHER" id="PTHR33121:SF70">
    <property type="entry name" value="SIGNALING PROTEIN YKOW"/>
    <property type="match status" value="1"/>
</dbReference>
<dbReference type="InterPro" id="IPR043128">
    <property type="entry name" value="Rev_trsase/Diguanyl_cyclase"/>
</dbReference>
<dbReference type="PROSITE" id="PS50883">
    <property type="entry name" value="EAL"/>
    <property type="match status" value="1"/>
</dbReference>
<gene>
    <name evidence="4" type="ORF">GCM10011354_03130</name>
</gene>
<dbReference type="SUPFAM" id="SSF141868">
    <property type="entry name" value="EAL domain-like"/>
    <property type="match status" value="1"/>
</dbReference>
<dbReference type="Pfam" id="PF00563">
    <property type="entry name" value="EAL"/>
    <property type="match status" value="1"/>
</dbReference>
<dbReference type="PANTHER" id="PTHR33121">
    <property type="entry name" value="CYCLIC DI-GMP PHOSPHODIESTERASE PDEF"/>
    <property type="match status" value="1"/>
</dbReference>
<protein>
    <recommendedName>
        <fullName evidence="6">Diguanylate cyclase (GGDEF) domain-containing protein</fullName>
    </recommendedName>
</protein>
<dbReference type="EMBL" id="BMHA01000001">
    <property type="protein sequence ID" value="GGI03250.1"/>
    <property type="molecule type" value="Genomic_DNA"/>
</dbReference>
<keyword evidence="5" id="KW-1185">Reference proteome</keyword>
<dbReference type="Gene3D" id="3.20.20.450">
    <property type="entry name" value="EAL domain"/>
    <property type="match status" value="1"/>
</dbReference>
<dbReference type="AlphaFoldDB" id="A0A8J3AAM9"/>
<dbReference type="RefSeq" id="WP_130648343.1">
    <property type="nucleotide sequence ID" value="NZ_BMHA01000001.1"/>
</dbReference>
<evidence type="ECO:0000256" key="1">
    <source>
        <dbReference type="SAM" id="Phobius"/>
    </source>
</evidence>
<dbReference type="InterPro" id="IPR000160">
    <property type="entry name" value="GGDEF_dom"/>
</dbReference>
<dbReference type="SMART" id="SM00052">
    <property type="entry name" value="EAL"/>
    <property type="match status" value="1"/>
</dbReference>